<evidence type="ECO:0000256" key="12">
    <source>
        <dbReference type="SAM" id="Phobius"/>
    </source>
</evidence>
<dbReference type="SUPFAM" id="SSF54523">
    <property type="entry name" value="Pili subunits"/>
    <property type="match status" value="1"/>
</dbReference>
<evidence type="ECO:0000256" key="5">
    <source>
        <dbReference type="ARBA" id="ARBA00022519"/>
    </source>
</evidence>
<evidence type="ECO:0000256" key="10">
    <source>
        <dbReference type="ARBA" id="ARBA00030775"/>
    </source>
</evidence>
<evidence type="ECO:0000256" key="7">
    <source>
        <dbReference type="ARBA" id="ARBA00022989"/>
    </source>
</evidence>
<evidence type="ECO:0000259" key="13">
    <source>
        <dbReference type="Pfam" id="PF12019"/>
    </source>
</evidence>
<accession>A0A3M6QPM4</accession>
<keyword evidence="5" id="KW-0997">Cell inner membrane</keyword>
<dbReference type="Gene3D" id="3.30.700.10">
    <property type="entry name" value="Glycoprotein, Type 4 Pilin"/>
    <property type="match status" value="1"/>
</dbReference>
<evidence type="ECO:0000256" key="8">
    <source>
        <dbReference type="ARBA" id="ARBA00023136"/>
    </source>
</evidence>
<dbReference type="GO" id="GO:0005886">
    <property type="term" value="C:plasma membrane"/>
    <property type="evidence" value="ECO:0007669"/>
    <property type="project" value="UniProtKB-SubCell"/>
</dbReference>
<keyword evidence="4" id="KW-0488">Methylation</keyword>
<dbReference type="EMBL" id="RDQO01000004">
    <property type="protein sequence ID" value="RMX04988.1"/>
    <property type="molecule type" value="Genomic_DNA"/>
</dbReference>
<protein>
    <recommendedName>
        <fullName evidence="2">Type II secretion system protein H</fullName>
    </recommendedName>
    <alternativeName>
        <fullName evidence="10">General secretion pathway protein H</fullName>
    </alternativeName>
</protein>
<evidence type="ECO:0000256" key="1">
    <source>
        <dbReference type="ARBA" id="ARBA00004377"/>
    </source>
</evidence>
<gene>
    <name evidence="14" type="ORF">D8I35_14145</name>
</gene>
<reference evidence="14 15" key="1">
    <citation type="submission" date="2018-10" db="EMBL/GenBank/DDBJ databases">
        <title>Draft genome of Cortibacter populi DSM10536.</title>
        <authorList>
            <person name="Bernier A.-M."/>
            <person name="Bernard K."/>
        </authorList>
    </citation>
    <scope>NUCLEOTIDE SEQUENCE [LARGE SCALE GENOMIC DNA]</scope>
    <source>
        <strain evidence="14 15">DSM 105136</strain>
    </source>
</reference>
<evidence type="ECO:0000256" key="9">
    <source>
        <dbReference type="ARBA" id="ARBA00025772"/>
    </source>
</evidence>
<dbReference type="AlphaFoldDB" id="A0A3M6QPM4"/>
<proteinExistence type="inferred from homology"/>
<evidence type="ECO:0000256" key="4">
    <source>
        <dbReference type="ARBA" id="ARBA00022481"/>
    </source>
</evidence>
<comment type="caution">
    <text evidence="14">The sequence shown here is derived from an EMBL/GenBank/DDBJ whole genome shotgun (WGS) entry which is preliminary data.</text>
</comment>
<feature type="domain" description="General secretion pathway GspH" evidence="13">
    <location>
        <begin position="65"/>
        <end position="138"/>
    </location>
</feature>
<dbReference type="InterPro" id="IPR012902">
    <property type="entry name" value="N_methyl_site"/>
</dbReference>
<dbReference type="Pfam" id="PF12019">
    <property type="entry name" value="GspH"/>
    <property type="match status" value="1"/>
</dbReference>
<evidence type="ECO:0000256" key="2">
    <source>
        <dbReference type="ARBA" id="ARBA00021549"/>
    </source>
</evidence>
<dbReference type="PROSITE" id="PS00409">
    <property type="entry name" value="PROKAR_NTER_METHYL"/>
    <property type="match status" value="1"/>
</dbReference>
<evidence type="ECO:0000256" key="6">
    <source>
        <dbReference type="ARBA" id="ARBA00022692"/>
    </source>
</evidence>
<dbReference type="NCBIfam" id="TIGR02532">
    <property type="entry name" value="IV_pilin_GFxxxE"/>
    <property type="match status" value="1"/>
</dbReference>
<dbReference type="OrthoDB" id="8592199at2"/>
<keyword evidence="7 12" id="KW-1133">Transmembrane helix</keyword>
<dbReference type="Proteomes" id="UP000278006">
    <property type="component" value="Unassembled WGS sequence"/>
</dbReference>
<comment type="similarity">
    <text evidence="9">Belongs to the GSP H family.</text>
</comment>
<evidence type="ECO:0000313" key="15">
    <source>
        <dbReference type="Proteomes" id="UP000278006"/>
    </source>
</evidence>
<evidence type="ECO:0000256" key="3">
    <source>
        <dbReference type="ARBA" id="ARBA00022475"/>
    </source>
</evidence>
<keyword evidence="3" id="KW-1003">Cell membrane</keyword>
<evidence type="ECO:0000313" key="14">
    <source>
        <dbReference type="EMBL" id="RMX04988.1"/>
    </source>
</evidence>
<dbReference type="GO" id="GO:0015627">
    <property type="term" value="C:type II protein secretion system complex"/>
    <property type="evidence" value="ECO:0007669"/>
    <property type="project" value="InterPro"/>
</dbReference>
<keyword evidence="15" id="KW-1185">Reference proteome</keyword>
<keyword evidence="8 12" id="KW-0472">Membrane</keyword>
<dbReference type="RefSeq" id="WP_122230432.1">
    <property type="nucleotide sequence ID" value="NZ_RDQO01000004.1"/>
</dbReference>
<organism evidence="14 15">
    <name type="scientific">Corticibacter populi</name>
    <dbReference type="NCBI Taxonomy" id="1550736"/>
    <lineage>
        <taxon>Bacteria</taxon>
        <taxon>Pseudomonadati</taxon>
        <taxon>Pseudomonadota</taxon>
        <taxon>Betaproteobacteria</taxon>
        <taxon>Burkholderiales</taxon>
        <taxon>Comamonadaceae</taxon>
        <taxon>Corticibacter</taxon>
    </lineage>
</organism>
<dbReference type="InterPro" id="IPR022346">
    <property type="entry name" value="T2SS_GspH"/>
</dbReference>
<name>A0A3M6QPM4_9BURK</name>
<evidence type="ECO:0000256" key="11">
    <source>
        <dbReference type="SAM" id="MobiDB-lite"/>
    </source>
</evidence>
<keyword evidence="6 12" id="KW-0812">Transmembrane</keyword>
<comment type="subcellular location">
    <subcellularLocation>
        <location evidence="1">Cell inner membrane</location>
        <topology evidence="1">Single-pass membrane protein</topology>
    </subcellularLocation>
</comment>
<dbReference type="Pfam" id="PF07963">
    <property type="entry name" value="N_methyl"/>
    <property type="match status" value="1"/>
</dbReference>
<feature type="transmembrane region" description="Helical" evidence="12">
    <location>
        <begin position="25"/>
        <end position="48"/>
    </location>
</feature>
<sequence length="168" mass="18259">MQNRTSSRPMLPAHAPPRTPSHRPIGGFTLIEVLVTVAILGILAGLAAPSFKALIERYQVRTAREDLVASIYLARSEAIRRGGDVTLEACDDDADCAWEIAAGGNSIQQSQKLHAISVTIPDDVVFDRWGLASSCHVFKIEHDRNNTIEQEFHIIRTGTLGDGACPTT</sequence>
<feature type="region of interest" description="Disordered" evidence="11">
    <location>
        <begin position="1"/>
        <end position="20"/>
    </location>
</feature>
<dbReference type="GO" id="GO:0015628">
    <property type="term" value="P:protein secretion by the type II secretion system"/>
    <property type="evidence" value="ECO:0007669"/>
    <property type="project" value="InterPro"/>
</dbReference>
<dbReference type="InterPro" id="IPR045584">
    <property type="entry name" value="Pilin-like"/>
</dbReference>